<evidence type="ECO:0000313" key="3">
    <source>
        <dbReference type="Proteomes" id="UP000054516"/>
    </source>
</evidence>
<feature type="compositionally biased region" description="Polar residues" evidence="1">
    <location>
        <begin position="914"/>
        <end position="924"/>
    </location>
</feature>
<organism evidence="2">
    <name type="scientific">Rosellinia necatrix</name>
    <name type="common">White root-rot fungus</name>
    <dbReference type="NCBI Taxonomy" id="77044"/>
    <lineage>
        <taxon>Eukaryota</taxon>
        <taxon>Fungi</taxon>
        <taxon>Dikarya</taxon>
        <taxon>Ascomycota</taxon>
        <taxon>Pezizomycotina</taxon>
        <taxon>Sordariomycetes</taxon>
        <taxon>Xylariomycetidae</taxon>
        <taxon>Xylariales</taxon>
        <taxon>Xylariaceae</taxon>
        <taxon>Rosellinia</taxon>
    </lineage>
</organism>
<dbReference type="OrthoDB" id="195446at2759"/>
<sequence>MDPLSITTSVITLLGAGSNVYDFLQSIRHADRGLQSLVREVNTLNGFLRSIEKALEDCRDNPYALAHIDPALWKESKVALSDCQETLDQLGSVFKEPKRPSRSNSLFRRARVAAELRSRAGDIASFREKIFMSNLSLQTLLQVINVSLSLRGNESHDNILRDLKELKDALKKSSQAATVSYSTLFLNEQDTRLVHHLKGLVRAAQEFHTSASTTASTVAGSGETHPPPTDFGDDESKSGVPYRLPSMKRQQIETYLSHHQQAARAGTSTSSRKADELVSPDSPKGSGVILEAREIGPDHVISNIFTRGISKIAQQTLQQLDLQRAEDLLIEALKWYGSSGSDDTRHQRHLQTQLALCNLLQGNRQEAQDLILLLVDSNLEQDVVAHQLLYALTLLQLHELDFERAKENSKRLWDALQRTTDCRVLDSNHAMRLLATSYQKSGDSLLAAAIEAELPDLRLSDPVPKMVDFLVDSEGLLTSIFGFQGHPGVSNPLSVVTKIHNLPIAKKPSSLQIREQLQEDVYSAISGCPPDCVDHGLLEGVDQEFPISQPKMKRKSWLNIRAFFRPLLSRHTGSSVDLHSSHTGTPDPRSKLRKRVKTTHVGSATSPMGTDPHHSAFPISVAQKPIRTEQAVSIGGNSGVQSVYEPQTADRTTGHSGNNPADATTGHHSAREPEQPLQRWFSFHAGVPDCVSKKPLATLPATSFEMQNGVIFELMDTSPNVKQRPRESQPNGKRRPRHLLDISRLHRFDENNSPPSCLPGSSVQIPDVYSHSSLFEQARRSHNEVDMMDMTTTTSLEMENDIYQLLGYDRHPTETVTKQTPAKLNRSPSSASGGFLARLNVTTESSSGSDSDTFSDFDCVTQSTRQTSFNYSLVSDEESGDNDGVNRGSPAASVVRTKDQQATGLGPGGVSPTRRPSNATSDNIQVVEPGNDPSPARSRKLGYGTANGASSAQFPGPRARSRQEFGPAVARLCRYRSPGKAVFRRRLPGSTAAGLRRLFHGQDGQEGFSPNPNNALYFGPNAVVGPFTDLDENNEYVDTRQATFMFRGANHGNVSGGETQALGVGV</sequence>
<evidence type="ECO:0000313" key="2">
    <source>
        <dbReference type="EMBL" id="GAP84516.1"/>
    </source>
</evidence>
<feature type="region of interest" description="Disordered" evidence="1">
    <location>
        <begin position="572"/>
        <end position="616"/>
    </location>
</feature>
<feature type="region of interest" description="Disordered" evidence="1">
    <location>
        <begin position="212"/>
        <end position="242"/>
    </location>
</feature>
<feature type="compositionally biased region" description="Polar residues" evidence="1">
    <location>
        <begin position="255"/>
        <end position="271"/>
    </location>
</feature>
<feature type="compositionally biased region" description="Polar residues" evidence="1">
    <location>
        <begin position="572"/>
        <end position="584"/>
    </location>
</feature>
<keyword evidence="3" id="KW-1185">Reference proteome</keyword>
<dbReference type="Proteomes" id="UP000054516">
    <property type="component" value="Unassembled WGS sequence"/>
</dbReference>
<feature type="region of interest" description="Disordered" evidence="1">
    <location>
        <begin position="815"/>
        <end position="834"/>
    </location>
</feature>
<protein>
    <recommendedName>
        <fullName evidence="4">Fungal N-terminal domain-containing protein</fullName>
    </recommendedName>
</protein>
<feature type="compositionally biased region" description="Low complexity" evidence="1">
    <location>
        <begin position="212"/>
        <end position="222"/>
    </location>
</feature>
<proteinExistence type="predicted"/>
<evidence type="ECO:0008006" key="4">
    <source>
        <dbReference type="Google" id="ProtNLM"/>
    </source>
</evidence>
<name>A0A1S7UMD6_ROSNE</name>
<dbReference type="AlphaFoldDB" id="A0A1S7UMD6"/>
<accession>A0A1S7UMD6</accession>
<feature type="region of interest" description="Disordered" evidence="1">
    <location>
        <begin position="255"/>
        <end position="287"/>
    </location>
</feature>
<feature type="region of interest" description="Disordered" evidence="1">
    <location>
        <begin position="871"/>
        <end position="963"/>
    </location>
</feature>
<feature type="compositionally biased region" description="Polar residues" evidence="1">
    <location>
        <begin position="815"/>
        <end position="832"/>
    </location>
</feature>
<feature type="compositionally biased region" description="Polar residues" evidence="1">
    <location>
        <begin position="648"/>
        <end position="662"/>
    </location>
</feature>
<feature type="region of interest" description="Disordered" evidence="1">
    <location>
        <begin position="648"/>
        <end position="674"/>
    </location>
</feature>
<reference evidence="2" key="1">
    <citation type="submission" date="2016-03" db="EMBL/GenBank/DDBJ databases">
        <title>Draft genome sequence of Rosellinia necatrix.</title>
        <authorList>
            <person name="Kanematsu S."/>
        </authorList>
    </citation>
    <scope>NUCLEOTIDE SEQUENCE [LARGE SCALE GENOMIC DNA]</scope>
    <source>
        <strain evidence="2">W97</strain>
    </source>
</reference>
<evidence type="ECO:0000256" key="1">
    <source>
        <dbReference type="SAM" id="MobiDB-lite"/>
    </source>
</evidence>
<gene>
    <name evidence="2" type="ORF">SAMD00023353_1100370</name>
</gene>
<feature type="region of interest" description="Disordered" evidence="1">
    <location>
        <begin position="716"/>
        <end position="737"/>
    </location>
</feature>
<dbReference type="EMBL" id="DF977456">
    <property type="protein sequence ID" value="GAP84516.1"/>
    <property type="molecule type" value="Genomic_DNA"/>
</dbReference>
<dbReference type="STRING" id="77044.A0A1S7UMD6"/>